<feature type="domain" description="GapR-like DNA-binding" evidence="3">
    <location>
        <begin position="8"/>
        <end position="79"/>
    </location>
</feature>
<evidence type="ECO:0000313" key="5">
    <source>
        <dbReference type="Proteomes" id="UP000547879"/>
    </source>
</evidence>
<protein>
    <recommendedName>
        <fullName evidence="1">UPF0335 protein HNQ72_001217</fullName>
    </recommendedName>
</protein>
<dbReference type="EMBL" id="JACHEG010000001">
    <property type="protein sequence ID" value="MBB6161420.1"/>
    <property type="molecule type" value="Genomic_DNA"/>
</dbReference>
<dbReference type="InterPro" id="IPR018753">
    <property type="entry name" value="GapR-like"/>
</dbReference>
<evidence type="ECO:0000256" key="1">
    <source>
        <dbReference type="HAMAP-Rule" id="MF_00797"/>
    </source>
</evidence>
<name>A0A7W9Y3T6_9HYPH</name>
<evidence type="ECO:0000259" key="3">
    <source>
        <dbReference type="Pfam" id="PF10073"/>
    </source>
</evidence>
<feature type="coiled-coil region" evidence="2">
    <location>
        <begin position="5"/>
        <end position="39"/>
    </location>
</feature>
<dbReference type="GO" id="GO:0003677">
    <property type="term" value="F:DNA binding"/>
    <property type="evidence" value="ECO:0007669"/>
    <property type="project" value="InterPro"/>
</dbReference>
<organism evidence="4 5">
    <name type="scientific">Rhizobium wenxiniae</name>
    <dbReference type="NCBI Taxonomy" id="1737357"/>
    <lineage>
        <taxon>Bacteria</taxon>
        <taxon>Pseudomonadati</taxon>
        <taxon>Pseudomonadota</taxon>
        <taxon>Alphaproteobacteria</taxon>
        <taxon>Hyphomicrobiales</taxon>
        <taxon>Rhizobiaceae</taxon>
        <taxon>Rhizobium/Agrobacterium group</taxon>
        <taxon>Rhizobium</taxon>
    </lineage>
</organism>
<dbReference type="HAMAP" id="MF_00797">
    <property type="entry name" value="UPF0335"/>
    <property type="match status" value="1"/>
</dbReference>
<dbReference type="Pfam" id="PF10073">
    <property type="entry name" value="GapR_DNA-bd"/>
    <property type="match status" value="1"/>
</dbReference>
<sequence length="92" mass="10421">MSDAHGVARDQLRAFVERIERLEEEKKTIADDIKDVYGEAKSMGYDTKIMKKVIALRKKDDQERMEEDLILDTYLSALGMIPGAGTEEEEAA</sequence>
<evidence type="ECO:0000313" key="4">
    <source>
        <dbReference type="EMBL" id="MBB6161420.1"/>
    </source>
</evidence>
<gene>
    <name evidence="4" type="ORF">HNQ72_001217</name>
</gene>
<dbReference type="NCBIfam" id="NF010247">
    <property type="entry name" value="PRK13694.1"/>
    <property type="match status" value="1"/>
</dbReference>
<dbReference type="Proteomes" id="UP000547879">
    <property type="component" value="Unassembled WGS sequence"/>
</dbReference>
<dbReference type="InterPro" id="IPR046367">
    <property type="entry name" value="GapR-like_DNA-bd"/>
</dbReference>
<comment type="caution">
    <text evidence="4">The sequence shown here is derived from an EMBL/GenBank/DDBJ whole genome shotgun (WGS) entry which is preliminary data.</text>
</comment>
<accession>A0A7W9Y3T6</accession>
<evidence type="ECO:0000256" key="2">
    <source>
        <dbReference type="SAM" id="Coils"/>
    </source>
</evidence>
<dbReference type="AlphaFoldDB" id="A0A7W9Y3T6"/>
<reference evidence="4 5" key="1">
    <citation type="submission" date="2020-08" db="EMBL/GenBank/DDBJ databases">
        <title>Genomic Encyclopedia of Type Strains, Phase IV (KMG-IV): sequencing the most valuable type-strain genomes for metagenomic binning, comparative biology and taxonomic classification.</title>
        <authorList>
            <person name="Goeker M."/>
        </authorList>
    </citation>
    <scope>NUCLEOTIDE SEQUENCE [LARGE SCALE GENOMIC DNA]</scope>
    <source>
        <strain evidence="4 5">DSM 100734</strain>
    </source>
</reference>
<keyword evidence="2" id="KW-0175">Coiled coil</keyword>
<dbReference type="RefSeq" id="WP_112505368.1">
    <property type="nucleotide sequence ID" value="NZ_BMHW01000001.1"/>
</dbReference>
<comment type="similarity">
    <text evidence="1">Belongs to the UPF0335 family.</text>
</comment>
<keyword evidence="5" id="KW-1185">Reference proteome</keyword>
<proteinExistence type="inferred from homology"/>